<dbReference type="SUPFAM" id="SSF103473">
    <property type="entry name" value="MFS general substrate transporter"/>
    <property type="match status" value="2"/>
</dbReference>
<dbReference type="EMBL" id="BMAT01005016">
    <property type="protein sequence ID" value="GFR85450.1"/>
    <property type="molecule type" value="Genomic_DNA"/>
</dbReference>
<dbReference type="AlphaFoldDB" id="A0AAV4GK82"/>
<evidence type="ECO:0000313" key="2">
    <source>
        <dbReference type="EMBL" id="GFR85450.1"/>
    </source>
</evidence>
<dbReference type="InterPro" id="IPR011701">
    <property type="entry name" value="MFS"/>
</dbReference>
<sequence>MNSRGHPAVMVPTFGRAAVLVCGAVTLGSGLGMPVTLSVMFPDWMESFATSRAQTAAVHSTCVGILYGGGVVAGYVINRFGARVSFFLGSFLATLGMFLGAFATNLPFLWASVGILSGKVWAAQRSVSSARFGLLKDQLAQQGLGCSKISTSARFGVSKPDRNESGRDCFTLLIGCGFCLIQMPCIPSITRPFQKRQGVAIATVTSGGALVILAMPYFYDWLIHLYSWRGAFIIISGMCLNTSVLEMVMTSYSPSTELSSISSAENATLVPRSDETSVCNVSQDKTCEEISSRKLGQQQHVSGKVEMESDEKDVCLTSLPPDKEKHGGYVKEEYSETINSLKSVSPKQSLTLSKRNNIGLVDQKASDLRDSGHETEGTCVSSIHDMNGQQINLVDKSSLSKSKLESGKSINTDLTKNRLDTRAGVEVEDTTLPMSCMDRVRNSAWKFILDPLAVAILTYLGLALTGQFSVQMLPMDIAANKGLPERGLLFVIAMAIATATGKGLAGVFGLCQKLPSFLLLGTSGLLGSGALAMLGYVSSLSTTLCSIGLLGISMGVTVSTFPKCFLDLPCVDSHCYPLALGMANTMIGLFNFLIPIMVGTHLTPDYGEETCVNILSQGLNIDLPNAGLDHWTSRSESRASTTRP</sequence>
<protein>
    <submittedName>
        <fullName evidence="2">Monocarboxylate transporter 2</fullName>
    </submittedName>
</protein>
<name>A0AAV4GK82_9GAST</name>
<feature type="transmembrane region" description="Helical" evidence="1">
    <location>
        <begin position="199"/>
        <end position="219"/>
    </location>
</feature>
<feature type="transmembrane region" description="Helical" evidence="1">
    <location>
        <begin position="543"/>
        <end position="566"/>
    </location>
</feature>
<keyword evidence="1" id="KW-1133">Transmembrane helix</keyword>
<feature type="transmembrane region" description="Helical" evidence="1">
    <location>
        <begin position="488"/>
        <end position="510"/>
    </location>
</feature>
<keyword evidence="1" id="KW-0472">Membrane</keyword>
<keyword evidence="3" id="KW-1185">Reference proteome</keyword>
<dbReference type="Gene3D" id="1.20.1250.20">
    <property type="entry name" value="MFS general substrate transporter like domains"/>
    <property type="match status" value="1"/>
</dbReference>
<gene>
    <name evidence="2" type="ORF">ElyMa_002441600</name>
</gene>
<feature type="transmembrane region" description="Helical" evidence="1">
    <location>
        <begin position="517"/>
        <end position="537"/>
    </location>
</feature>
<feature type="transmembrane region" description="Helical" evidence="1">
    <location>
        <begin position="578"/>
        <end position="598"/>
    </location>
</feature>
<dbReference type="Proteomes" id="UP000762676">
    <property type="component" value="Unassembled WGS sequence"/>
</dbReference>
<comment type="caution">
    <text evidence="2">The sequence shown here is derived from an EMBL/GenBank/DDBJ whole genome shotgun (WGS) entry which is preliminary data.</text>
</comment>
<dbReference type="GO" id="GO:0008028">
    <property type="term" value="F:monocarboxylic acid transmembrane transporter activity"/>
    <property type="evidence" value="ECO:0007669"/>
    <property type="project" value="TreeGrafter"/>
</dbReference>
<feature type="transmembrane region" description="Helical" evidence="1">
    <location>
        <begin position="56"/>
        <end position="77"/>
    </location>
</feature>
<feature type="transmembrane region" description="Helical" evidence="1">
    <location>
        <begin position="225"/>
        <end position="245"/>
    </location>
</feature>
<dbReference type="PANTHER" id="PTHR11360:SF284">
    <property type="entry name" value="EG:103B4.3 PROTEIN-RELATED"/>
    <property type="match status" value="1"/>
</dbReference>
<evidence type="ECO:0000313" key="3">
    <source>
        <dbReference type="Proteomes" id="UP000762676"/>
    </source>
</evidence>
<dbReference type="PANTHER" id="PTHR11360">
    <property type="entry name" value="MONOCARBOXYLATE TRANSPORTER"/>
    <property type="match status" value="1"/>
</dbReference>
<feature type="transmembrane region" description="Helical" evidence="1">
    <location>
        <begin position="84"/>
        <end position="103"/>
    </location>
</feature>
<reference evidence="2 3" key="1">
    <citation type="journal article" date="2021" name="Elife">
        <title>Chloroplast acquisition without the gene transfer in kleptoplastic sea slugs, Plakobranchus ocellatus.</title>
        <authorList>
            <person name="Maeda T."/>
            <person name="Takahashi S."/>
            <person name="Yoshida T."/>
            <person name="Shimamura S."/>
            <person name="Takaki Y."/>
            <person name="Nagai Y."/>
            <person name="Toyoda A."/>
            <person name="Suzuki Y."/>
            <person name="Arimoto A."/>
            <person name="Ishii H."/>
            <person name="Satoh N."/>
            <person name="Nishiyama T."/>
            <person name="Hasebe M."/>
            <person name="Maruyama T."/>
            <person name="Minagawa J."/>
            <person name="Obokata J."/>
            <person name="Shigenobu S."/>
        </authorList>
    </citation>
    <scope>NUCLEOTIDE SEQUENCE [LARGE SCALE GENOMIC DNA]</scope>
</reference>
<evidence type="ECO:0000256" key="1">
    <source>
        <dbReference type="SAM" id="Phobius"/>
    </source>
</evidence>
<feature type="transmembrane region" description="Helical" evidence="1">
    <location>
        <begin position="170"/>
        <end position="187"/>
    </location>
</feature>
<dbReference type="InterPro" id="IPR036259">
    <property type="entry name" value="MFS_trans_sf"/>
</dbReference>
<accession>A0AAV4GK82</accession>
<feature type="transmembrane region" description="Helical" evidence="1">
    <location>
        <begin position="447"/>
        <end position="468"/>
    </location>
</feature>
<proteinExistence type="predicted"/>
<dbReference type="Pfam" id="PF07690">
    <property type="entry name" value="MFS_1"/>
    <property type="match status" value="1"/>
</dbReference>
<organism evidence="2 3">
    <name type="scientific">Elysia marginata</name>
    <dbReference type="NCBI Taxonomy" id="1093978"/>
    <lineage>
        <taxon>Eukaryota</taxon>
        <taxon>Metazoa</taxon>
        <taxon>Spiralia</taxon>
        <taxon>Lophotrochozoa</taxon>
        <taxon>Mollusca</taxon>
        <taxon>Gastropoda</taxon>
        <taxon>Heterobranchia</taxon>
        <taxon>Euthyneura</taxon>
        <taxon>Panpulmonata</taxon>
        <taxon>Sacoglossa</taxon>
        <taxon>Placobranchoidea</taxon>
        <taxon>Plakobranchidae</taxon>
        <taxon>Elysia</taxon>
    </lineage>
</organism>
<keyword evidence="1" id="KW-0812">Transmembrane</keyword>
<dbReference type="InterPro" id="IPR050327">
    <property type="entry name" value="Proton-linked_MCT"/>
</dbReference>